<keyword evidence="6" id="KW-1185">Reference proteome</keyword>
<accession>A0ABN1QCK4</accession>
<keyword evidence="2" id="KW-0378">Hydrolase</keyword>
<dbReference type="PANTHER" id="PTHR10587:SF133">
    <property type="entry name" value="CHITIN DEACETYLASE 1-RELATED"/>
    <property type="match status" value="1"/>
</dbReference>
<dbReference type="RefSeq" id="WP_344237237.1">
    <property type="nucleotide sequence ID" value="NZ_BAAAHH010000002.1"/>
</dbReference>
<comment type="caution">
    <text evidence="5">The sequence shown here is derived from an EMBL/GenBank/DDBJ whole genome shotgun (WGS) entry which is preliminary data.</text>
</comment>
<feature type="compositionally biased region" description="Pro residues" evidence="3">
    <location>
        <begin position="50"/>
        <end position="59"/>
    </location>
</feature>
<dbReference type="InterPro" id="IPR011330">
    <property type="entry name" value="Glyco_hydro/deAcase_b/a-brl"/>
</dbReference>
<evidence type="ECO:0000259" key="4">
    <source>
        <dbReference type="PROSITE" id="PS51677"/>
    </source>
</evidence>
<sequence length="273" mass="30011">MRWGRRLAIGVAGLMGLMLISGGSASDAHRIEWTWAQKKHAQAAEKPDEPLLPPLPTLPPSFERPKTDCRKLKCVALTFDDGPGPDTERLLDMLAAAKAKATFFVIGLNAAQYPDVLLREAEEGHEVGNHTQKHLQLTAESDKSVERELDGTSRIVRSVLGFPPNLFRPPYGATDKRVEQHARKDGMAVVLWSVDTDDWRNKNSALVARRAIKGLREGSIILMHDIHPTTVDAVPRILKAAKRKGLTLASVSDVLAASEGEKKPKPGKKYLGR</sequence>
<dbReference type="EMBL" id="BAAAHH010000002">
    <property type="protein sequence ID" value="GAA0940760.1"/>
    <property type="molecule type" value="Genomic_DNA"/>
</dbReference>
<dbReference type="Gene3D" id="3.20.20.370">
    <property type="entry name" value="Glycoside hydrolase/deacetylase"/>
    <property type="match status" value="1"/>
</dbReference>
<dbReference type="CDD" id="cd10917">
    <property type="entry name" value="CE4_NodB_like_6s_7s"/>
    <property type="match status" value="1"/>
</dbReference>
<dbReference type="InterPro" id="IPR050248">
    <property type="entry name" value="Polysacc_deacetylase_ArnD"/>
</dbReference>
<name>A0ABN1QCK4_9ACTN</name>
<dbReference type="Pfam" id="PF01522">
    <property type="entry name" value="Polysacc_deac_1"/>
    <property type="match status" value="1"/>
</dbReference>
<proteinExistence type="predicted"/>
<organism evidence="5 6">
    <name type="scientific">Actinocorallia libanotica</name>
    <dbReference type="NCBI Taxonomy" id="46162"/>
    <lineage>
        <taxon>Bacteria</taxon>
        <taxon>Bacillati</taxon>
        <taxon>Actinomycetota</taxon>
        <taxon>Actinomycetes</taxon>
        <taxon>Streptosporangiales</taxon>
        <taxon>Thermomonosporaceae</taxon>
        <taxon>Actinocorallia</taxon>
    </lineage>
</organism>
<evidence type="ECO:0000256" key="3">
    <source>
        <dbReference type="SAM" id="MobiDB-lite"/>
    </source>
</evidence>
<evidence type="ECO:0000256" key="1">
    <source>
        <dbReference type="ARBA" id="ARBA00022723"/>
    </source>
</evidence>
<dbReference type="Proteomes" id="UP001500665">
    <property type="component" value="Unassembled WGS sequence"/>
</dbReference>
<feature type="domain" description="NodB homology" evidence="4">
    <location>
        <begin position="73"/>
        <end position="249"/>
    </location>
</feature>
<keyword evidence="1" id="KW-0479">Metal-binding</keyword>
<dbReference type="PROSITE" id="PS51677">
    <property type="entry name" value="NODB"/>
    <property type="match status" value="1"/>
</dbReference>
<protein>
    <recommendedName>
        <fullName evidence="4">NodB homology domain-containing protein</fullName>
    </recommendedName>
</protein>
<dbReference type="PANTHER" id="PTHR10587">
    <property type="entry name" value="GLYCOSYL TRANSFERASE-RELATED"/>
    <property type="match status" value="1"/>
</dbReference>
<evidence type="ECO:0000256" key="2">
    <source>
        <dbReference type="ARBA" id="ARBA00022801"/>
    </source>
</evidence>
<dbReference type="SUPFAM" id="SSF88713">
    <property type="entry name" value="Glycoside hydrolase/deacetylase"/>
    <property type="match status" value="1"/>
</dbReference>
<evidence type="ECO:0000313" key="6">
    <source>
        <dbReference type="Proteomes" id="UP001500665"/>
    </source>
</evidence>
<reference evidence="5 6" key="1">
    <citation type="journal article" date="2019" name="Int. J. Syst. Evol. Microbiol.">
        <title>The Global Catalogue of Microorganisms (GCM) 10K type strain sequencing project: providing services to taxonomists for standard genome sequencing and annotation.</title>
        <authorList>
            <consortium name="The Broad Institute Genomics Platform"/>
            <consortium name="The Broad Institute Genome Sequencing Center for Infectious Disease"/>
            <person name="Wu L."/>
            <person name="Ma J."/>
        </authorList>
    </citation>
    <scope>NUCLEOTIDE SEQUENCE [LARGE SCALE GENOMIC DNA]</scope>
    <source>
        <strain evidence="5 6">JCM 10696</strain>
    </source>
</reference>
<gene>
    <name evidence="5" type="ORF">GCM10009550_10460</name>
</gene>
<evidence type="ECO:0000313" key="5">
    <source>
        <dbReference type="EMBL" id="GAA0940760.1"/>
    </source>
</evidence>
<dbReference type="InterPro" id="IPR002509">
    <property type="entry name" value="NODB_dom"/>
</dbReference>
<feature type="region of interest" description="Disordered" evidence="3">
    <location>
        <begin position="40"/>
        <end position="63"/>
    </location>
</feature>